<dbReference type="Proteomes" id="UP001229862">
    <property type="component" value="Chromosome"/>
</dbReference>
<accession>A0AA51MKI5</accession>
<dbReference type="RefSeq" id="WP_308135426.1">
    <property type="nucleotide sequence ID" value="NZ_CP133197.1"/>
</dbReference>
<keyword evidence="3" id="KW-1185">Reference proteome</keyword>
<proteinExistence type="predicted"/>
<dbReference type="AlphaFoldDB" id="A0AA51MKI5"/>
<evidence type="ECO:0000313" key="1">
    <source>
        <dbReference type="EMBL" id="MDQ5769575.1"/>
    </source>
</evidence>
<protein>
    <submittedName>
        <fullName evidence="2">Uncharacterized protein</fullName>
    </submittedName>
</protein>
<dbReference type="EMBL" id="CP133217">
    <property type="protein sequence ID" value="WML85648.1"/>
    <property type="molecule type" value="Genomic_DNA"/>
</dbReference>
<gene>
    <name evidence="1" type="ORF">RCC75_13620</name>
    <name evidence="2" type="ORF">RCG00_15230</name>
</gene>
<evidence type="ECO:0000313" key="2">
    <source>
        <dbReference type="EMBL" id="WML85648.1"/>
    </source>
</evidence>
<organism evidence="2">
    <name type="scientific">Thiothrix subterranea</name>
    <dbReference type="NCBI Taxonomy" id="2735563"/>
    <lineage>
        <taxon>Bacteria</taxon>
        <taxon>Pseudomonadati</taxon>
        <taxon>Pseudomonadota</taxon>
        <taxon>Gammaproteobacteria</taxon>
        <taxon>Thiotrichales</taxon>
        <taxon>Thiotrichaceae</taxon>
        <taxon>Thiothrix</taxon>
    </lineage>
</organism>
<sequence>MMCNITDDDVKKLRKSKLNFPVMVNDGTIYNGLGNGVSSNKNNIDAVDIMLNIKRKIINWESEINKNFDEIVKDAESKSVVLSGEYQLKLGFDGSKAYTFEENGVFNFELGFLLPDDF</sequence>
<evidence type="ECO:0000313" key="3">
    <source>
        <dbReference type="Proteomes" id="UP001223336"/>
    </source>
</evidence>
<dbReference type="EMBL" id="JAVFKN010000019">
    <property type="protein sequence ID" value="MDQ5769575.1"/>
    <property type="molecule type" value="Genomic_DNA"/>
</dbReference>
<dbReference type="Proteomes" id="UP001223336">
    <property type="component" value="Unassembled WGS sequence"/>
</dbReference>
<name>A0AA51MKI5_9GAMM</name>
<reference evidence="2 3" key="1">
    <citation type="submission" date="2023-08" db="EMBL/GenBank/DDBJ databases">
        <title>New molecular markers tilS and rpoB for phylogenetic and monitoring studies of the genus Thiothrix biodiversity.</title>
        <authorList>
            <person name="Ravin N.V."/>
            <person name="Smolyakov D."/>
            <person name="Markov N.D."/>
            <person name="Beletsky A.V."/>
            <person name="Mardanov A.V."/>
            <person name="Rudenko T.S."/>
            <person name="Grabovich M.Y."/>
        </authorList>
    </citation>
    <scope>NUCLEOTIDE SEQUENCE</scope>
    <source>
        <strain evidence="2">DNT52</strain>
        <strain evidence="1 3">H33</strain>
    </source>
</reference>